<dbReference type="PANTHER" id="PTHR14374:SF0">
    <property type="entry name" value="TRAFFICKING PROTEIN PARTICLE COMPLEX SUBUNIT 11"/>
    <property type="match status" value="1"/>
</dbReference>
<dbReference type="PANTHER" id="PTHR14374">
    <property type="entry name" value="FOIE GRAS"/>
    <property type="match status" value="1"/>
</dbReference>
<name>A0A183D5M7_9BILA</name>
<feature type="domain" description="Trafficking protein particle complex subunit 11" evidence="1">
    <location>
        <begin position="3"/>
        <end position="205"/>
    </location>
</feature>
<sequence>LLQICQLSFLHSTALEAIGQQKRHSSIFFSLPPGSYPSPAIASIENILWKGKQCSLFANLFERAVLGGLVAVSTQHPGLYLQAAAYYYRQANEAIAVQKASPYLAGLSYPTPDPLTSATPTFYGQRPWRASAEGIDNYVDDETEKNACTALELSCHPNHERCIALLSSAMLQFKKYKCQRMQRYMMLLLSDEYCAMGQNVKALQVWLRIQIQ</sequence>
<dbReference type="AlphaFoldDB" id="A0A183D5M7"/>
<evidence type="ECO:0000313" key="2">
    <source>
        <dbReference type="WBParaSite" id="GPUH_0000402501-mRNA-1"/>
    </source>
</evidence>
<proteinExistence type="predicted"/>
<evidence type="ECO:0000259" key="1">
    <source>
        <dbReference type="Pfam" id="PF11817"/>
    </source>
</evidence>
<organism evidence="2">
    <name type="scientific">Gongylonema pulchrum</name>
    <dbReference type="NCBI Taxonomy" id="637853"/>
    <lineage>
        <taxon>Eukaryota</taxon>
        <taxon>Metazoa</taxon>
        <taxon>Ecdysozoa</taxon>
        <taxon>Nematoda</taxon>
        <taxon>Chromadorea</taxon>
        <taxon>Rhabditida</taxon>
        <taxon>Spirurina</taxon>
        <taxon>Spiruromorpha</taxon>
        <taxon>Spiruroidea</taxon>
        <taxon>Gongylonematidae</taxon>
        <taxon>Gongylonema</taxon>
    </lineage>
</organism>
<protein>
    <submittedName>
        <fullName evidence="2">Foie-gras_1 domain-containing protein</fullName>
    </submittedName>
</protein>
<dbReference type="InterPro" id="IPR021773">
    <property type="entry name" value="TPC11"/>
</dbReference>
<dbReference type="Pfam" id="PF11817">
    <property type="entry name" value="Foie-gras_1"/>
    <property type="match status" value="1"/>
</dbReference>
<accession>A0A183D5M7</accession>
<dbReference type="WBParaSite" id="GPUH_0000402501-mRNA-1">
    <property type="protein sequence ID" value="GPUH_0000402501-mRNA-1"/>
    <property type="gene ID" value="GPUH_0000402501"/>
</dbReference>
<dbReference type="GO" id="GO:0005737">
    <property type="term" value="C:cytoplasm"/>
    <property type="evidence" value="ECO:0007669"/>
    <property type="project" value="TreeGrafter"/>
</dbReference>
<reference evidence="2" key="1">
    <citation type="submission" date="2016-06" db="UniProtKB">
        <authorList>
            <consortium name="WormBaseParasite"/>
        </authorList>
    </citation>
    <scope>IDENTIFICATION</scope>
</reference>